<dbReference type="Pfam" id="PF12833">
    <property type="entry name" value="HTH_18"/>
    <property type="match status" value="1"/>
</dbReference>
<dbReference type="Proteomes" id="UP000184447">
    <property type="component" value="Unassembled WGS sequence"/>
</dbReference>
<evidence type="ECO:0000313" key="6">
    <source>
        <dbReference type="Proteomes" id="UP000184447"/>
    </source>
</evidence>
<keyword evidence="3" id="KW-0804">Transcription</keyword>
<sequence length="270" mass="32181">MNNMNLTEFDFVMKYFKIEILEHDYIQLNNSWDYKDITSPFNRLYFPIEGTGIIKKNSQSTVLEKNYAYLIPANSTYDYFCENNLNKIYIHFKTSFIPGFDIFSELSEILKLSFDETNTSSLIHCYNSNELASKIKLKSIILDVISSFISKSNINFNKTYSHIIFLEPFLNYIEQHCSMNFNTDDMSKFFNITSSKLTREFKKHLNKTPNQFVNHLIIEKSKQNLMFDSETIKEIAYSFDFRDEYYFSRFFKKNVGVCPRTYRKNREIIL</sequence>
<dbReference type="OrthoDB" id="9813413at2"/>
<accession>A0A1M5U299</accession>
<dbReference type="SMART" id="SM00342">
    <property type="entry name" value="HTH_ARAC"/>
    <property type="match status" value="1"/>
</dbReference>
<keyword evidence="2 5" id="KW-0238">DNA-binding</keyword>
<dbReference type="PANTHER" id="PTHR43280:SF2">
    <property type="entry name" value="HTH-TYPE TRANSCRIPTIONAL REGULATOR EXSA"/>
    <property type="match status" value="1"/>
</dbReference>
<evidence type="ECO:0000256" key="2">
    <source>
        <dbReference type="ARBA" id="ARBA00023125"/>
    </source>
</evidence>
<gene>
    <name evidence="5" type="ORF">SAMN02745207_01538</name>
</gene>
<name>A0A1M5U299_9CLOT</name>
<evidence type="ECO:0000313" key="5">
    <source>
        <dbReference type="EMBL" id="SHH57152.1"/>
    </source>
</evidence>
<feature type="domain" description="HTH araC/xylS-type" evidence="4">
    <location>
        <begin position="167"/>
        <end position="265"/>
    </location>
</feature>
<dbReference type="PROSITE" id="PS01124">
    <property type="entry name" value="HTH_ARAC_FAMILY_2"/>
    <property type="match status" value="1"/>
</dbReference>
<keyword evidence="1" id="KW-0805">Transcription regulation</keyword>
<reference evidence="5 6" key="1">
    <citation type="submission" date="2016-11" db="EMBL/GenBank/DDBJ databases">
        <authorList>
            <person name="Jaros S."/>
            <person name="Januszkiewicz K."/>
            <person name="Wedrychowicz H."/>
        </authorList>
    </citation>
    <scope>NUCLEOTIDE SEQUENCE [LARGE SCALE GENOMIC DNA]</scope>
    <source>
        <strain evidence="5 6">DSM 8605</strain>
    </source>
</reference>
<dbReference type="Gene3D" id="1.10.10.60">
    <property type="entry name" value="Homeodomain-like"/>
    <property type="match status" value="2"/>
</dbReference>
<keyword evidence="6" id="KW-1185">Reference proteome</keyword>
<organism evidence="5 6">
    <name type="scientific">Clostridium grantii DSM 8605</name>
    <dbReference type="NCBI Taxonomy" id="1121316"/>
    <lineage>
        <taxon>Bacteria</taxon>
        <taxon>Bacillati</taxon>
        <taxon>Bacillota</taxon>
        <taxon>Clostridia</taxon>
        <taxon>Eubacteriales</taxon>
        <taxon>Clostridiaceae</taxon>
        <taxon>Clostridium</taxon>
    </lineage>
</organism>
<dbReference type="AlphaFoldDB" id="A0A1M5U299"/>
<dbReference type="GO" id="GO:0043565">
    <property type="term" value="F:sequence-specific DNA binding"/>
    <property type="evidence" value="ECO:0007669"/>
    <property type="project" value="InterPro"/>
</dbReference>
<dbReference type="InterPro" id="IPR009057">
    <property type="entry name" value="Homeodomain-like_sf"/>
</dbReference>
<dbReference type="PANTHER" id="PTHR43280">
    <property type="entry name" value="ARAC-FAMILY TRANSCRIPTIONAL REGULATOR"/>
    <property type="match status" value="1"/>
</dbReference>
<evidence type="ECO:0000256" key="1">
    <source>
        <dbReference type="ARBA" id="ARBA00023015"/>
    </source>
</evidence>
<dbReference type="RefSeq" id="WP_073337858.1">
    <property type="nucleotide sequence ID" value="NZ_FQXM01000007.1"/>
</dbReference>
<dbReference type="EMBL" id="FQXM01000007">
    <property type="protein sequence ID" value="SHH57152.1"/>
    <property type="molecule type" value="Genomic_DNA"/>
</dbReference>
<dbReference type="SUPFAM" id="SSF46689">
    <property type="entry name" value="Homeodomain-like"/>
    <property type="match status" value="1"/>
</dbReference>
<evidence type="ECO:0000259" key="4">
    <source>
        <dbReference type="PROSITE" id="PS01124"/>
    </source>
</evidence>
<proteinExistence type="predicted"/>
<protein>
    <submittedName>
        <fullName evidence="5">AraC-type DNA-binding protein</fullName>
    </submittedName>
</protein>
<dbReference type="GO" id="GO:0003700">
    <property type="term" value="F:DNA-binding transcription factor activity"/>
    <property type="evidence" value="ECO:0007669"/>
    <property type="project" value="InterPro"/>
</dbReference>
<evidence type="ECO:0000256" key="3">
    <source>
        <dbReference type="ARBA" id="ARBA00023163"/>
    </source>
</evidence>
<dbReference type="STRING" id="1121316.SAMN02745207_01538"/>
<dbReference type="InterPro" id="IPR018060">
    <property type="entry name" value="HTH_AraC"/>
</dbReference>